<dbReference type="EMBL" id="CAXAMM010003769">
    <property type="protein sequence ID" value="CAK9001163.1"/>
    <property type="molecule type" value="Genomic_DNA"/>
</dbReference>
<dbReference type="Proteomes" id="UP001642464">
    <property type="component" value="Unassembled WGS sequence"/>
</dbReference>
<sequence length="1009" mass="111354">MKITQNLPALVNLRLIPCINTGKELLMFMIVCFASRSNGLYSRSIFHMHQGTALEVGRWECMQRAVSLGHRVTRIGSTCDAGAGLRRRKPLPPFLYREAIGPFLRFESLLPNMLYAFGGRNQEEGPLDTVEMFNTFHGQWVPAPAMPKRRAGSAAALLADGRMMIIGGYTEQGIAQGLLSSCDLYDPQTGSWIEDGAAPLTRARWGHGCASLQGKVYVVGGCSLQLEAQAAEAFMVTLRHCEIYDPDQNRWTPTGPLQIARSGTRVVALDSSHLAAIGGCDDVFGRAETQPTVELYDAQTEVWSVLSHRLIHPRTHPHQRAARVPDRNRRYGDGEPHWELMMPKAEDEELGYPPCLLTHIGKFAPYSSKLKVEETGSSPSTASELRLVEETPTGSSLSDWRDMSPMKVRLPDSYSGTKEPISSVYPVRIDRVEKTRPSQDATREPLPSLAAWAQAEARAGRFTCLSTTPELTRPAPPAYPPPTWPCQFEAPPLPMPPLPPQSADRDYEPTLPPARLPGTGKNGHFMCKFVFNGFDANNHADFELVPRLIGRKGCNLRPISQSCRGKIRVTGWDGSHTGKIQTGRSAESPVEVTLSCHDQESLDEGIRQLNIHLEDLSQHFSRYCYKRGISPVPNLYWAQLVRDITRASARAAAPEPGMESHIGSDLLHELMPKVEEVEELGHPPCLLTHIGKFAPYSNKLKADETGSSPSTASELHPVEDTPTGSSLSDWRDMSPMKVPLPEDYCGTQEPLSSAYPIRIDRVEKTRPSTDATREPLPSLAAWAQAEARAGRFTCLSTTPEPTRPSPPGLPPTACPCQSTPIPAPPAYPPPAWPCQFEAPSLPIPPLPPQSADGDYEQTPRHGRPTSAFTGDRTGKSLPFACKFVFNGFDPTNHADFELVPRLIGRRGCNLRPISQSCRGKIRVTGWDGSQSSKSWQASRSEESSLVEVTLSCYDQENLNEGIRQLNILLEDLSNHFSRYCFKRGINPVPDLLAKASEGFPNVHRTWSNK</sequence>
<feature type="domain" description="KHDC4/BBP-like KH-domain type I" evidence="2">
    <location>
        <begin position="539"/>
        <end position="606"/>
    </location>
</feature>
<reference evidence="3 4" key="1">
    <citation type="submission" date="2024-02" db="EMBL/GenBank/DDBJ databases">
        <authorList>
            <person name="Chen Y."/>
            <person name="Shah S."/>
            <person name="Dougan E. K."/>
            <person name="Thang M."/>
            <person name="Chan C."/>
        </authorList>
    </citation>
    <scope>NUCLEOTIDE SEQUENCE [LARGE SCALE GENOMIC DNA]</scope>
</reference>
<dbReference type="SUPFAM" id="SSF54791">
    <property type="entry name" value="Eukaryotic type KH-domain (KH-domain type I)"/>
    <property type="match status" value="1"/>
</dbReference>
<protein>
    <submittedName>
        <fullName evidence="3">Influenza virus NS1A-binding protein homolog (NS1-BP) (NS1-binding protein homolog) (Kelch family protein Nd1-L) (ND1-L2) (Nd1-S)</fullName>
    </submittedName>
</protein>
<evidence type="ECO:0000313" key="3">
    <source>
        <dbReference type="EMBL" id="CAK9001163.1"/>
    </source>
</evidence>
<dbReference type="InterPro" id="IPR015915">
    <property type="entry name" value="Kelch-typ_b-propeller"/>
</dbReference>
<dbReference type="SUPFAM" id="SSF117281">
    <property type="entry name" value="Kelch motif"/>
    <property type="match status" value="1"/>
</dbReference>
<feature type="region of interest" description="Disordered" evidence="1">
    <location>
        <begin position="844"/>
        <end position="871"/>
    </location>
</feature>
<dbReference type="Pfam" id="PF22675">
    <property type="entry name" value="KH-I_KHDC4-BBP"/>
    <property type="match status" value="2"/>
</dbReference>
<accession>A0ABP0IIJ1</accession>
<name>A0ABP0IIJ1_9DINO</name>
<evidence type="ECO:0000256" key="1">
    <source>
        <dbReference type="SAM" id="MobiDB-lite"/>
    </source>
</evidence>
<dbReference type="Pfam" id="PF24681">
    <property type="entry name" value="Kelch_KLHDC2_KLHL20_DRC7"/>
    <property type="match status" value="1"/>
</dbReference>
<evidence type="ECO:0000313" key="4">
    <source>
        <dbReference type="Proteomes" id="UP001642464"/>
    </source>
</evidence>
<gene>
    <name evidence="3" type="ORF">SCF082_LOCUS6812</name>
</gene>
<feature type="region of interest" description="Disordered" evidence="1">
    <location>
        <begin position="701"/>
        <end position="733"/>
    </location>
</feature>
<comment type="caution">
    <text evidence="3">The sequence shown here is derived from an EMBL/GenBank/DDBJ whole genome shotgun (WGS) entry which is preliminary data.</text>
</comment>
<keyword evidence="4" id="KW-1185">Reference proteome</keyword>
<dbReference type="InterPro" id="IPR006652">
    <property type="entry name" value="Kelch_1"/>
</dbReference>
<dbReference type="PANTHER" id="PTHR45632:SF26">
    <property type="entry name" value="BTB DOMAIN-CONTAINING PROTEIN"/>
    <property type="match status" value="1"/>
</dbReference>
<organism evidence="3 4">
    <name type="scientific">Durusdinium trenchii</name>
    <dbReference type="NCBI Taxonomy" id="1381693"/>
    <lineage>
        <taxon>Eukaryota</taxon>
        <taxon>Sar</taxon>
        <taxon>Alveolata</taxon>
        <taxon>Dinophyceae</taxon>
        <taxon>Suessiales</taxon>
        <taxon>Symbiodiniaceae</taxon>
        <taxon>Durusdinium</taxon>
    </lineage>
</organism>
<dbReference type="PANTHER" id="PTHR45632">
    <property type="entry name" value="LD33804P"/>
    <property type="match status" value="1"/>
</dbReference>
<dbReference type="Gene3D" id="3.30.1370.10">
    <property type="entry name" value="K Homology domain, type 1"/>
    <property type="match status" value="2"/>
</dbReference>
<feature type="domain" description="KHDC4/BBP-like KH-domain type I" evidence="2">
    <location>
        <begin position="893"/>
        <end position="969"/>
    </location>
</feature>
<dbReference type="InterPro" id="IPR055256">
    <property type="entry name" value="KH_1_KHDC4/BBP-like"/>
</dbReference>
<dbReference type="SMART" id="SM00612">
    <property type="entry name" value="Kelch"/>
    <property type="match status" value="4"/>
</dbReference>
<dbReference type="Gene3D" id="2.120.10.80">
    <property type="entry name" value="Kelch-type beta propeller"/>
    <property type="match status" value="1"/>
</dbReference>
<proteinExistence type="predicted"/>
<evidence type="ECO:0000259" key="2">
    <source>
        <dbReference type="Pfam" id="PF22675"/>
    </source>
</evidence>
<feature type="region of interest" description="Disordered" evidence="1">
    <location>
        <begin position="373"/>
        <end position="402"/>
    </location>
</feature>
<dbReference type="InterPro" id="IPR036612">
    <property type="entry name" value="KH_dom_type_1_sf"/>
</dbReference>